<evidence type="ECO:0000256" key="2">
    <source>
        <dbReference type="ARBA" id="ARBA00022741"/>
    </source>
</evidence>
<organism evidence="5 6">
    <name type="scientific">Lignipirellula cremea</name>
    <dbReference type="NCBI Taxonomy" id="2528010"/>
    <lineage>
        <taxon>Bacteria</taxon>
        <taxon>Pseudomonadati</taxon>
        <taxon>Planctomycetota</taxon>
        <taxon>Planctomycetia</taxon>
        <taxon>Pirellulales</taxon>
        <taxon>Pirellulaceae</taxon>
        <taxon>Lignipirellula</taxon>
    </lineage>
</organism>
<keyword evidence="5" id="KW-0378">Hydrolase</keyword>
<keyword evidence="6" id="KW-1185">Reference proteome</keyword>
<dbReference type="AlphaFoldDB" id="A0A518DQW0"/>
<evidence type="ECO:0000256" key="1">
    <source>
        <dbReference type="ARBA" id="ARBA00022448"/>
    </source>
</evidence>
<dbReference type="SMART" id="SM00382">
    <property type="entry name" value="AAA"/>
    <property type="match status" value="1"/>
</dbReference>
<evidence type="ECO:0000256" key="3">
    <source>
        <dbReference type="ARBA" id="ARBA00022840"/>
    </source>
</evidence>
<name>A0A518DQW0_9BACT</name>
<dbReference type="PANTHER" id="PTHR43875">
    <property type="entry name" value="MALTODEXTRIN IMPORT ATP-BINDING PROTEIN MSMX"/>
    <property type="match status" value="1"/>
</dbReference>
<dbReference type="Pfam" id="PF08402">
    <property type="entry name" value="TOBE_2"/>
    <property type="match status" value="1"/>
</dbReference>
<dbReference type="EMBL" id="CP036433">
    <property type="protein sequence ID" value="QDU94227.1"/>
    <property type="molecule type" value="Genomic_DNA"/>
</dbReference>
<dbReference type="InterPro" id="IPR012340">
    <property type="entry name" value="NA-bd_OB-fold"/>
</dbReference>
<dbReference type="PROSITE" id="PS50893">
    <property type="entry name" value="ABC_TRANSPORTER_2"/>
    <property type="match status" value="1"/>
</dbReference>
<evidence type="ECO:0000259" key="4">
    <source>
        <dbReference type="PROSITE" id="PS50893"/>
    </source>
</evidence>
<dbReference type="Proteomes" id="UP000317648">
    <property type="component" value="Chromosome"/>
</dbReference>
<dbReference type="InterPro" id="IPR003439">
    <property type="entry name" value="ABC_transporter-like_ATP-bd"/>
</dbReference>
<dbReference type="InterPro" id="IPR003593">
    <property type="entry name" value="AAA+_ATPase"/>
</dbReference>
<reference evidence="5 6" key="1">
    <citation type="submission" date="2019-02" db="EMBL/GenBank/DDBJ databases">
        <title>Deep-cultivation of Planctomycetes and their phenomic and genomic characterization uncovers novel biology.</title>
        <authorList>
            <person name="Wiegand S."/>
            <person name="Jogler M."/>
            <person name="Boedeker C."/>
            <person name="Pinto D."/>
            <person name="Vollmers J."/>
            <person name="Rivas-Marin E."/>
            <person name="Kohn T."/>
            <person name="Peeters S.H."/>
            <person name="Heuer A."/>
            <person name="Rast P."/>
            <person name="Oberbeckmann S."/>
            <person name="Bunk B."/>
            <person name="Jeske O."/>
            <person name="Meyerdierks A."/>
            <person name="Storesund J.E."/>
            <person name="Kallscheuer N."/>
            <person name="Luecker S."/>
            <person name="Lage O.M."/>
            <person name="Pohl T."/>
            <person name="Merkel B.J."/>
            <person name="Hornburger P."/>
            <person name="Mueller R.-W."/>
            <person name="Bruemmer F."/>
            <person name="Labrenz M."/>
            <person name="Spormann A.M."/>
            <person name="Op den Camp H."/>
            <person name="Overmann J."/>
            <person name="Amann R."/>
            <person name="Jetten M.S.M."/>
            <person name="Mascher T."/>
            <person name="Medema M.H."/>
            <person name="Devos D.P."/>
            <person name="Kaster A.-K."/>
            <person name="Ovreas L."/>
            <person name="Rohde M."/>
            <person name="Galperin M.Y."/>
            <person name="Jogler C."/>
        </authorList>
    </citation>
    <scope>NUCLEOTIDE SEQUENCE [LARGE SCALE GENOMIC DNA]</scope>
    <source>
        <strain evidence="5 6">Pla85_3_4</strain>
    </source>
</reference>
<dbReference type="Gene3D" id="2.40.50.140">
    <property type="entry name" value="Nucleic acid-binding proteins"/>
    <property type="match status" value="1"/>
</dbReference>
<dbReference type="GO" id="GO:0005524">
    <property type="term" value="F:ATP binding"/>
    <property type="evidence" value="ECO:0007669"/>
    <property type="project" value="UniProtKB-KW"/>
</dbReference>
<dbReference type="GO" id="GO:0008643">
    <property type="term" value="P:carbohydrate transport"/>
    <property type="evidence" value="ECO:0007669"/>
    <property type="project" value="InterPro"/>
</dbReference>
<dbReference type="InterPro" id="IPR047641">
    <property type="entry name" value="ABC_transpr_MalK/UgpC-like"/>
</dbReference>
<dbReference type="CDD" id="cd03301">
    <property type="entry name" value="ABC_MalK_N"/>
    <property type="match status" value="1"/>
</dbReference>
<dbReference type="InterPro" id="IPR017871">
    <property type="entry name" value="ABC_transporter-like_CS"/>
</dbReference>
<proteinExistence type="predicted"/>
<keyword evidence="1" id="KW-0813">Transport</keyword>
<evidence type="ECO:0000313" key="6">
    <source>
        <dbReference type="Proteomes" id="UP000317648"/>
    </source>
</evidence>
<dbReference type="EC" id="3.6.3.-" evidence="5"/>
<dbReference type="InterPro" id="IPR008995">
    <property type="entry name" value="Mo/tungstate-bd_C_term_dom"/>
</dbReference>
<dbReference type="PANTHER" id="PTHR43875:SF1">
    <property type="entry name" value="OSMOPROTECTIVE COMPOUNDS UPTAKE ATP-BINDING PROTEIN GGTA"/>
    <property type="match status" value="1"/>
</dbReference>
<dbReference type="SUPFAM" id="SSF52540">
    <property type="entry name" value="P-loop containing nucleoside triphosphate hydrolases"/>
    <property type="match status" value="1"/>
</dbReference>
<dbReference type="Gene3D" id="2.40.50.100">
    <property type="match status" value="1"/>
</dbReference>
<dbReference type="KEGG" id="lcre:Pla8534_20150"/>
<keyword evidence="3 5" id="KW-0067">ATP-binding</keyword>
<feature type="domain" description="ABC transporter" evidence="4">
    <location>
        <begin position="7"/>
        <end position="259"/>
    </location>
</feature>
<accession>A0A518DQW0</accession>
<dbReference type="InterPro" id="IPR027417">
    <property type="entry name" value="P-loop_NTPase"/>
</dbReference>
<dbReference type="InterPro" id="IPR013611">
    <property type="entry name" value="Transp-assoc_OB_typ2"/>
</dbReference>
<dbReference type="GO" id="GO:0016887">
    <property type="term" value="F:ATP hydrolysis activity"/>
    <property type="evidence" value="ECO:0007669"/>
    <property type="project" value="InterPro"/>
</dbReference>
<keyword evidence="2" id="KW-0547">Nucleotide-binding</keyword>
<dbReference type="FunFam" id="3.40.50.300:FF:000042">
    <property type="entry name" value="Maltose/maltodextrin ABC transporter, ATP-binding protein"/>
    <property type="match status" value="1"/>
</dbReference>
<dbReference type="GO" id="GO:0055052">
    <property type="term" value="C:ATP-binding cassette (ABC) transporter complex, substrate-binding subunit-containing"/>
    <property type="evidence" value="ECO:0007669"/>
    <property type="project" value="TreeGrafter"/>
</dbReference>
<dbReference type="InterPro" id="IPR015855">
    <property type="entry name" value="ABC_transpr_MalK-like"/>
</dbReference>
<sequence length="415" mass="46309">MDFVARVALESVSKTFAGNPPAVDDITLEVQDREFLVLVGPSGCGKSTTLRLIAGLEQADTGRIEIGERMVNHTPPKDRNIAMVFQNYALYPHMTVADNMAFGLRLRYGGWWKRIWRYWTDRARAREFADRRKEIPQQVGEAARTLGIEALLSRLPRQLSGGERQRVALGRAIVRRPDAFLFDEPLSNLDAKLRGEMRREIKRLHLKLEATMVYVTHDQVEALTLGDRVVVMDRGRIQQVGRPMELYDRPQNRFVAGFIGSPSMSFFEGELQKLGGDDSLAEFRGGGLRLRFSECADLLNSARVSDSRLPVHLGVRPEDVRISPWRGEVSHQGESQPENAGKVVLLELLGESAMIHVETAAGIVVVCRSDGRTSVQVGEMVELAVDPPRVHWFDPATGERLGGRSCATEVVDQTG</sequence>
<dbReference type="Pfam" id="PF00005">
    <property type="entry name" value="ABC_tran"/>
    <property type="match status" value="1"/>
</dbReference>
<dbReference type="GO" id="GO:0140359">
    <property type="term" value="F:ABC-type transporter activity"/>
    <property type="evidence" value="ECO:0007669"/>
    <property type="project" value="InterPro"/>
</dbReference>
<dbReference type="PROSITE" id="PS00211">
    <property type="entry name" value="ABC_TRANSPORTER_1"/>
    <property type="match status" value="1"/>
</dbReference>
<evidence type="ECO:0000313" key="5">
    <source>
        <dbReference type="EMBL" id="QDU94227.1"/>
    </source>
</evidence>
<gene>
    <name evidence="5" type="primary">sugC</name>
    <name evidence="5" type="ORF">Pla8534_20150</name>
</gene>
<dbReference type="SUPFAM" id="SSF50331">
    <property type="entry name" value="MOP-like"/>
    <property type="match status" value="1"/>
</dbReference>
<protein>
    <submittedName>
        <fullName evidence="5">Trehalose import ATP-binding protein SugC</fullName>
        <ecNumber evidence="5">3.6.3.-</ecNumber>
    </submittedName>
</protein>
<dbReference type="Gene3D" id="3.40.50.300">
    <property type="entry name" value="P-loop containing nucleotide triphosphate hydrolases"/>
    <property type="match status" value="1"/>
</dbReference>